<evidence type="ECO:0000313" key="2">
    <source>
        <dbReference type="EMBL" id="QYZ79528.1"/>
    </source>
</evidence>
<dbReference type="RefSeq" id="WP_220680836.1">
    <property type="nucleotide sequence ID" value="NZ_CP037968.1"/>
</dbReference>
<dbReference type="OrthoDB" id="163788at2157"/>
<feature type="transmembrane region" description="Helical" evidence="1">
    <location>
        <begin position="137"/>
        <end position="158"/>
    </location>
</feature>
<reference evidence="2" key="1">
    <citation type="journal article" date="2005" name="Int. J. Syst. Evol. Microbiol.">
        <title>Methanofollis formosanus sp. nov., isolated from a fish pond.</title>
        <authorList>
            <person name="Wu S.Y."/>
            <person name="Chen S.C."/>
            <person name="Lai M.C."/>
        </authorList>
    </citation>
    <scope>NUCLEOTIDE SEQUENCE</scope>
    <source>
        <strain evidence="2">ML15</strain>
    </source>
</reference>
<feature type="transmembrane region" description="Helical" evidence="1">
    <location>
        <begin position="26"/>
        <end position="49"/>
    </location>
</feature>
<feature type="transmembrane region" description="Helical" evidence="1">
    <location>
        <begin position="61"/>
        <end position="89"/>
    </location>
</feature>
<dbReference type="EMBL" id="CP037968">
    <property type="protein sequence ID" value="QYZ79528.1"/>
    <property type="molecule type" value="Genomic_DNA"/>
</dbReference>
<feature type="transmembrane region" description="Helical" evidence="1">
    <location>
        <begin position="110"/>
        <end position="131"/>
    </location>
</feature>
<evidence type="ECO:0000256" key="1">
    <source>
        <dbReference type="SAM" id="Phobius"/>
    </source>
</evidence>
<sequence>MTGTISRSIALAKASLSVLRKDKEMMLFPVLSGIVTLILVASFALPLALTGFMAESTLGEYGGIVLLFLFYLASYAVVIYFNTALIACADIRLRGGDPTVGDGLRIATASFGHLLSWALVAATVGLVLNLISEKSEGLGQIAVALVGAAWNLATFFVVPVMVFEKMGVVDAIGESWQLFKRTWGENVVGGFGLGLIMVPGILLIVAGVIALVVAPGTVSVALLSIGFIATVVLGVVYAALQGIFVAVLYRYAKEGTVSPEFGADLVQGAFVPRRG</sequence>
<protein>
    <recommendedName>
        <fullName evidence="4">Glycerophosphoryl diester phosphodiesterase membrane domain-containing protein</fullName>
    </recommendedName>
</protein>
<feature type="transmembrane region" description="Helical" evidence="1">
    <location>
        <begin position="220"/>
        <end position="249"/>
    </location>
</feature>
<dbReference type="InterPro" id="IPR046157">
    <property type="entry name" value="DUF6159"/>
</dbReference>
<name>A0A8G1EG70_9EURY</name>
<keyword evidence="1" id="KW-0812">Transmembrane</keyword>
<dbReference type="Proteomes" id="UP000826709">
    <property type="component" value="Chromosome"/>
</dbReference>
<organism evidence="2 3">
    <name type="scientific">Methanofollis formosanus</name>
    <dbReference type="NCBI Taxonomy" id="299308"/>
    <lineage>
        <taxon>Archaea</taxon>
        <taxon>Methanobacteriati</taxon>
        <taxon>Methanobacteriota</taxon>
        <taxon>Stenosarchaea group</taxon>
        <taxon>Methanomicrobia</taxon>
        <taxon>Methanomicrobiales</taxon>
        <taxon>Methanomicrobiaceae</taxon>
        <taxon>Methanofollis</taxon>
    </lineage>
</organism>
<keyword evidence="1" id="KW-1133">Transmembrane helix</keyword>
<proteinExistence type="predicted"/>
<reference evidence="2" key="2">
    <citation type="submission" date="2019-03" db="EMBL/GenBank/DDBJ databases">
        <authorList>
            <person name="Chen S.-C."/>
            <person name="Wu S.-Y."/>
            <person name="Lai M.-C."/>
        </authorList>
    </citation>
    <scope>NUCLEOTIDE SEQUENCE</scope>
    <source>
        <strain evidence="2">ML15</strain>
    </source>
</reference>
<feature type="transmembrane region" description="Helical" evidence="1">
    <location>
        <begin position="187"/>
        <end position="214"/>
    </location>
</feature>
<dbReference type="AlphaFoldDB" id="A0A8G1EG70"/>
<accession>A0A8G1EG70</accession>
<keyword evidence="3" id="KW-1185">Reference proteome</keyword>
<dbReference type="KEGG" id="mfk:E2N92_08840"/>
<evidence type="ECO:0000313" key="3">
    <source>
        <dbReference type="Proteomes" id="UP000826709"/>
    </source>
</evidence>
<keyword evidence="1" id="KW-0472">Membrane</keyword>
<dbReference type="Pfam" id="PF19656">
    <property type="entry name" value="DUF6159"/>
    <property type="match status" value="1"/>
</dbReference>
<evidence type="ECO:0008006" key="4">
    <source>
        <dbReference type="Google" id="ProtNLM"/>
    </source>
</evidence>
<gene>
    <name evidence="2" type="ORF">E2N92_08840</name>
</gene>